<dbReference type="PANTHER" id="PTHR12919">
    <property type="entry name" value="30S RIBOSOMAL PROTEIN S16"/>
    <property type="match status" value="1"/>
</dbReference>
<evidence type="ECO:0000256" key="6">
    <source>
        <dbReference type="ARBA" id="ARBA00035263"/>
    </source>
</evidence>
<dbReference type="Ensembl" id="ENSPMRT00000014338.1">
    <property type="protein sequence ID" value="ENSPMRP00000013429.1"/>
    <property type="gene ID" value="ENSPMRG00000008985.1"/>
</dbReference>
<name>A0A670IPI3_PODMU</name>
<dbReference type="FunFam" id="3.30.1320.10:FF:000004">
    <property type="entry name" value="28S ribosomal protein S16, mitochondrial"/>
    <property type="match status" value="1"/>
</dbReference>
<comment type="subcellular location">
    <subcellularLocation>
        <location evidence="1">Mitochondrion</location>
    </subcellularLocation>
</comment>
<dbReference type="NCBIfam" id="TIGR00002">
    <property type="entry name" value="S16"/>
    <property type="match status" value="1"/>
</dbReference>
<accession>A0A670IPI3</accession>
<protein>
    <recommendedName>
        <fullName evidence="6">Small ribosomal subunit protein bS16m</fullName>
    </recommendedName>
    <alternativeName>
        <fullName evidence="7">28S ribosomal protein S16, mitochondrial</fullName>
    </alternativeName>
</protein>
<dbReference type="Gene3D" id="3.30.1320.10">
    <property type="match status" value="1"/>
</dbReference>
<sequence>MRLLSNAEAELQLPSPSGACASASCFFFLNTPSSDWSPLPRSLRRMRAADSGSSRGFRPPGPWHCLLKKYYNAHTVIRFAMGGCANRPYFRIVAAQNKRARDGKHLEQIGCYDPLPNDHNERIVGVNFERLKYWIANGAHLTKPVEKLLAFWMEDGESSLLCKGLSGFLPLHPMTITNAERVRKAQAQQAERAAQEETSPTRNE</sequence>
<evidence type="ECO:0000256" key="5">
    <source>
        <dbReference type="ARBA" id="ARBA00023274"/>
    </source>
</evidence>
<keyword evidence="3" id="KW-0689">Ribosomal protein</keyword>
<evidence type="ECO:0000256" key="3">
    <source>
        <dbReference type="ARBA" id="ARBA00022980"/>
    </source>
</evidence>
<evidence type="ECO:0000256" key="4">
    <source>
        <dbReference type="ARBA" id="ARBA00023128"/>
    </source>
</evidence>
<dbReference type="PROSITE" id="PS51257">
    <property type="entry name" value="PROKAR_LIPOPROTEIN"/>
    <property type="match status" value="1"/>
</dbReference>
<organism evidence="9 10">
    <name type="scientific">Podarcis muralis</name>
    <name type="common">Wall lizard</name>
    <name type="synonym">Lacerta muralis</name>
    <dbReference type="NCBI Taxonomy" id="64176"/>
    <lineage>
        <taxon>Eukaryota</taxon>
        <taxon>Metazoa</taxon>
        <taxon>Chordata</taxon>
        <taxon>Craniata</taxon>
        <taxon>Vertebrata</taxon>
        <taxon>Euteleostomi</taxon>
        <taxon>Lepidosauria</taxon>
        <taxon>Squamata</taxon>
        <taxon>Bifurcata</taxon>
        <taxon>Unidentata</taxon>
        <taxon>Episquamata</taxon>
        <taxon>Laterata</taxon>
        <taxon>Lacertibaenia</taxon>
        <taxon>Lacertidae</taxon>
        <taxon>Podarcis</taxon>
    </lineage>
</organism>
<evidence type="ECO:0000256" key="2">
    <source>
        <dbReference type="ARBA" id="ARBA00006668"/>
    </source>
</evidence>
<reference evidence="9" key="2">
    <citation type="submission" date="2025-08" db="UniProtKB">
        <authorList>
            <consortium name="Ensembl"/>
        </authorList>
    </citation>
    <scope>IDENTIFICATION</scope>
</reference>
<dbReference type="GO" id="GO:0003735">
    <property type="term" value="F:structural constituent of ribosome"/>
    <property type="evidence" value="ECO:0007669"/>
    <property type="project" value="InterPro"/>
</dbReference>
<evidence type="ECO:0000313" key="9">
    <source>
        <dbReference type="Ensembl" id="ENSPMRP00000013429.1"/>
    </source>
</evidence>
<dbReference type="HAMAP" id="MF_00385">
    <property type="entry name" value="Ribosomal_bS16"/>
    <property type="match status" value="1"/>
</dbReference>
<reference evidence="9" key="3">
    <citation type="submission" date="2025-09" db="UniProtKB">
        <authorList>
            <consortium name="Ensembl"/>
        </authorList>
    </citation>
    <scope>IDENTIFICATION</scope>
</reference>
<dbReference type="GO" id="GO:0005763">
    <property type="term" value="C:mitochondrial small ribosomal subunit"/>
    <property type="evidence" value="ECO:0007669"/>
    <property type="project" value="TreeGrafter"/>
</dbReference>
<dbReference type="Pfam" id="PF00886">
    <property type="entry name" value="Ribosomal_S16"/>
    <property type="match status" value="1"/>
</dbReference>
<reference evidence="9 10" key="1">
    <citation type="journal article" date="2019" name="Proc. Natl. Acad. Sci. U.S.A.">
        <title>Regulatory changes in pterin and carotenoid genes underlie balanced color polymorphisms in the wall lizard.</title>
        <authorList>
            <person name="Andrade P."/>
            <person name="Pinho C."/>
            <person name="Perez I de Lanuza G."/>
            <person name="Afonso S."/>
            <person name="Brejcha J."/>
            <person name="Rubin C.J."/>
            <person name="Wallerman O."/>
            <person name="Pereira P."/>
            <person name="Sabatino S.J."/>
            <person name="Bellati A."/>
            <person name="Pellitteri-Rosa D."/>
            <person name="Bosakova Z."/>
            <person name="Bunikis I."/>
            <person name="Carretero M.A."/>
            <person name="Feiner N."/>
            <person name="Marsik P."/>
            <person name="Pauperio F."/>
            <person name="Salvi D."/>
            <person name="Soler L."/>
            <person name="While G.M."/>
            <person name="Uller T."/>
            <person name="Font E."/>
            <person name="Andersson L."/>
            <person name="Carneiro M."/>
        </authorList>
    </citation>
    <scope>NUCLEOTIDE SEQUENCE</scope>
</reference>
<dbReference type="GeneTree" id="ENSGT00390000014309"/>
<dbReference type="GO" id="GO:0005743">
    <property type="term" value="C:mitochondrial inner membrane"/>
    <property type="evidence" value="ECO:0007669"/>
    <property type="project" value="UniProtKB-ARBA"/>
</dbReference>
<evidence type="ECO:0000256" key="1">
    <source>
        <dbReference type="ARBA" id="ARBA00004173"/>
    </source>
</evidence>
<dbReference type="GO" id="GO:0032543">
    <property type="term" value="P:mitochondrial translation"/>
    <property type="evidence" value="ECO:0007669"/>
    <property type="project" value="TreeGrafter"/>
</dbReference>
<dbReference type="AlphaFoldDB" id="A0A670IPI3"/>
<gene>
    <name evidence="9" type="primary">MRPS16</name>
</gene>
<keyword evidence="5" id="KW-0687">Ribonucleoprotein</keyword>
<keyword evidence="4" id="KW-0496">Mitochondrion</keyword>
<evidence type="ECO:0000256" key="7">
    <source>
        <dbReference type="ARBA" id="ARBA00035438"/>
    </source>
</evidence>
<evidence type="ECO:0000256" key="8">
    <source>
        <dbReference type="SAM" id="MobiDB-lite"/>
    </source>
</evidence>
<comment type="similarity">
    <text evidence="2">Belongs to the bacterial ribosomal protein bS16 family.</text>
</comment>
<dbReference type="SUPFAM" id="SSF54565">
    <property type="entry name" value="Ribosomal protein S16"/>
    <property type="match status" value="1"/>
</dbReference>
<dbReference type="InterPro" id="IPR023803">
    <property type="entry name" value="Ribosomal_bS16_dom_sf"/>
</dbReference>
<dbReference type="Proteomes" id="UP000472272">
    <property type="component" value="Chromosome 8"/>
</dbReference>
<feature type="region of interest" description="Disordered" evidence="8">
    <location>
        <begin position="182"/>
        <end position="204"/>
    </location>
</feature>
<evidence type="ECO:0000313" key="10">
    <source>
        <dbReference type="Proteomes" id="UP000472272"/>
    </source>
</evidence>
<dbReference type="InterPro" id="IPR000307">
    <property type="entry name" value="Ribosomal_bS16"/>
</dbReference>
<keyword evidence="10" id="KW-1185">Reference proteome</keyword>
<proteinExistence type="inferred from homology"/>
<dbReference type="PANTHER" id="PTHR12919:SF20">
    <property type="entry name" value="SMALL RIBOSOMAL SUBUNIT PROTEIN BS16M"/>
    <property type="match status" value="1"/>
</dbReference>